<dbReference type="InterPro" id="IPR035914">
    <property type="entry name" value="Sperma_CUB_dom_sf"/>
</dbReference>
<evidence type="ECO:0000256" key="8">
    <source>
        <dbReference type="ARBA" id="ARBA00022628"/>
    </source>
</evidence>
<dbReference type="Pfam" id="PF12947">
    <property type="entry name" value="EGF_3"/>
    <property type="match status" value="1"/>
</dbReference>
<accession>A0A9N9XKI5</accession>
<dbReference type="PANTHER" id="PTHR24251">
    <property type="entry name" value="OVOCHYMASE-RELATED"/>
    <property type="match status" value="1"/>
</dbReference>
<evidence type="ECO:0000256" key="6">
    <source>
        <dbReference type="ARBA" id="ARBA00022548"/>
    </source>
</evidence>
<keyword evidence="14" id="KW-0443">Lipid metabolism</keyword>
<dbReference type="InterPro" id="IPR001881">
    <property type="entry name" value="EGF-like_Ca-bd_dom"/>
</dbReference>
<dbReference type="GO" id="GO:0015031">
    <property type="term" value="P:protein transport"/>
    <property type="evidence" value="ECO:0007669"/>
    <property type="project" value="UniProtKB-KW"/>
</dbReference>
<gene>
    <name evidence="28" type="ORF">PHYEVI_LOCUS1623</name>
</gene>
<keyword evidence="9" id="KW-0165">Cleavage on pair of basic residues</keyword>
<evidence type="ECO:0000256" key="2">
    <source>
        <dbReference type="ARBA" id="ARBA00004202"/>
    </source>
</evidence>
<feature type="domain" description="EGF-like" evidence="26">
    <location>
        <begin position="428"/>
        <end position="439"/>
    </location>
</feature>
<evidence type="ECO:0000256" key="3">
    <source>
        <dbReference type="ARBA" id="ARBA00022448"/>
    </source>
</evidence>
<dbReference type="PROSITE" id="PS01186">
    <property type="entry name" value="EGF_2"/>
    <property type="match status" value="3"/>
</dbReference>
<reference evidence="28" key="1">
    <citation type="submission" date="2022-01" db="EMBL/GenBank/DDBJ databases">
        <authorList>
            <person name="King R."/>
        </authorList>
    </citation>
    <scope>NUCLEOTIDE SEQUENCE</scope>
</reference>
<evidence type="ECO:0000256" key="14">
    <source>
        <dbReference type="ARBA" id="ARBA00023098"/>
    </source>
</evidence>
<dbReference type="PROSITE" id="PS00010">
    <property type="entry name" value="ASX_HYDROXYL"/>
    <property type="match status" value="2"/>
</dbReference>
<dbReference type="SUPFAM" id="SSF49854">
    <property type="entry name" value="Spermadhesin, CUB domain"/>
    <property type="match status" value="26"/>
</dbReference>
<evidence type="ECO:0000256" key="23">
    <source>
        <dbReference type="ARBA" id="ARBA00023878"/>
    </source>
</evidence>
<dbReference type="Pfam" id="PF00008">
    <property type="entry name" value="EGF"/>
    <property type="match status" value="3"/>
</dbReference>
<keyword evidence="19" id="KW-0753">Steroid metabolism</keyword>
<keyword evidence="17" id="KW-1207">Sterol metabolism</keyword>
<dbReference type="Pfam" id="PF07645">
    <property type="entry name" value="EGF_CA"/>
    <property type="match status" value="1"/>
</dbReference>
<evidence type="ECO:0000256" key="21">
    <source>
        <dbReference type="ARBA" id="ARBA00023285"/>
    </source>
</evidence>
<keyword evidence="3" id="KW-0813">Transport</keyword>
<feature type="domain" description="EGF-like" evidence="26 27">
    <location>
        <begin position="166"/>
        <end position="177"/>
    </location>
</feature>
<keyword evidence="16" id="KW-1015">Disulfide bond</keyword>
<evidence type="ECO:0000256" key="10">
    <source>
        <dbReference type="ARBA" id="ARBA00022729"/>
    </source>
</evidence>
<evidence type="ECO:0000256" key="5">
    <source>
        <dbReference type="ARBA" id="ARBA00022536"/>
    </source>
</evidence>
<keyword evidence="10" id="KW-0732">Signal</keyword>
<evidence type="ECO:0000256" key="15">
    <source>
        <dbReference type="ARBA" id="ARBA00023136"/>
    </source>
</evidence>
<feature type="domain" description="EGF-like" evidence="26 27">
    <location>
        <begin position="209"/>
        <end position="220"/>
    </location>
</feature>
<dbReference type="FunFam" id="2.60.120.290:FF:000005">
    <property type="entry name" value="Procollagen C-endopeptidase enhancer 1"/>
    <property type="match status" value="4"/>
</dbReference>
<dbReference type="PROSITE" id="PS01187">
    <property type="entry name" value="EGF_CA"/>
    <property type="match status" value="2"/>
</dbReference>
<dbReference type="CDD" id="cd00053">
    <property type="entry name" value="EGF"/>
    <property type="match status" value="1"/>
</dbReference>
<evidence type="ECO:0000256" key="12">
    <source>
        <dbReference type="ARBA" id="ARBA00022753"/>
    </source>
</evidence>
<evidence type="ECO:0000259" key="27">
    <source>
        <dbReference type="PROSITE" id="PS01186"/>
    </source>
</evidence>
<evidence type="ECO:0000313" key="28">
    <source>
        <dbReference type="EMBL" id="CAG9855166.1"/>
    </source>
</evidence>
<dbReference type="GO" id="GO:0031419">
    <property type="term" value="F:cobalamin binding"/>
    <property type="evidence" value="ECO:0007669"/>
    <property type="project" value="UniProtKB-KW"/>
</dbReference>
<dbReference type="InterPro" id="IPR049883">
    <property type="entry name" value="NOTCH1_EGF-like"/>
</dbReference>
<dbReference type="FunFam" id="2.60.120.290:FF:000013">
    <property type="entry name" value="Membrane frizzled-related protein"/>
    <property type="match status" value="3"/>
</dbReference>
<dbReference type="GO" id="GO:0005886">
    <property type="term" value="C:plasma membrane"/>
    <property type="evidence" value="ECO:0007669"/>
    <property type="project" value="UniProtKB-SubCell"/>
</dbReference>
<dbReference type="GO" id="GO:0005765">
    <property type="term" value="C:lysosomal membrane"/>
    <property type="evidence" value="ECO:0007669"/>
    <property type="project" value="UniProtKB-SubCell"/>
</dbReference>
<proteinExistence type="predicted"/>
<dbReference type="GO" id="GO:0005768">
    <property type="term" value="C:endosome"/>
    <property type="evidence" value="ECO:0007669"/>
    <property type="project" value="UniProtKB-SubCell"/>
</dbReference>
<dbReference type="Gene3D" id="2.10.25.10">
    <property type="entry name" value="Laminin"/>
    <property type="match status" value="6"/>
</dbReference>
<dbReference type="GO" id="GO:0005509">
    <property type="term" value="F:calcium ion binding"/>
    <property type="evidence" value="ECO:0007669"/>
    <property type="project" value="InterPro"/>
</dbReference>
<keyword evidence="20" id="KW-0458">Lysosome</keyword>
<evidence type="ECO:0000256" key="11">
    <source>
        <dbReference type="ARBA" id="ARBA00022737"/>
    </source>
</evidence>
<evidence type="ECO:0000256" key="20">
    <source>
        <dbReference type="ARBA" id="ARBA00023228"/>
    </source>
</evidence>
<keyword evidence="13" id="KW-0653">Protein transport</keyword>
<evidence type="ECO:0000256" key="25">
    <source>
        <dbReference type="ARBA" id="ARBA00049703"/>
    </source>
</evidence>
<keyword evidence="29" id="KW-1185">Reference proteome</keyword>
<dbReference type="InterPro" id="IPR000859">
    <property type="entry name" value="CUB_dom"/>
</dbReference>
<dbReference type="InterPro" id="IPR024731">
    <property type="entry name" value="NELL2-like_EGF"/>
</dbReference>
<dbReference type="Pfam" id="PF00431">
    <property type="entry name" value="CUB"/>
    <property type="match status" value="25"/>
</dbReference>
<organism evidence="28 29">
    <name type="scientific">Phyllotreta striolata</name>
    <name type="common">Striped flea beetle</name>
    <name type="synonym">Crioceris striolata</name>
    <dbReference type="NCBI Taxonomy" id="444603"/>
    <lineage>
        <taxon>Eukaryota</taxon>
        <taxon>Metazoa</taxon>
        <taxon>Ecdysozoa</taxon>
        <taxon>Arthropoda</taxon>
        <taxon>Hexapoda</taxon>
        <taxon>Insecta</taxon>
        <taxon>Pterygota</taxon>
        <taxon>Neoptera</taxon>
        <taxon>Endopterygota</taxon>
        <taxon>Coleoptera</taxon>
        <taxon>Polyphaga</taxon>
        <taxon>Cucujiformia</taxon>
        <taxon>Chrysomeloidea</taxon>
        <taxon>Chrysomelidae</taxon>
        <taxon>Galerucinae</taxon>
        <taxon>Alticini</taxon>
        <taxon>Phyllotreta</taxon>
    </lineage>
</organism>
<evidence type="ECO:0000256" key="24">
    <source>
        <dbReference type="ARBA" id="ARBA00049611"/>
    </source>
</evidence>
<comment type="subcellular location">
    <subcellularLocation>
        <location evidence="2">Cell membrane</location>
        <topology evidence="2">Peripheral membrane protein</topology>
    </subcellularLocation>
    <subcellularLocation>
        <location evidence="1">Endosome</location>
    </subcellularLocation>
    <subcellularLocation>
        <location evidence="22">Lysosome membrane</location>
        <topology evidence="22">Peripheral membrane protein</topology>
    </subcellularLocation>
</comment>
<dbReference type="EMBL" id="OU900103">
    <property type="protein sequence ID" value="CAG9855166.1"/>
    <property type="molecule type" value="Genomic_DNA"/>
</dbReference>
<keyword evidence="4" id="KW-1003">Cell membrane</keyword>
<keyword evidence="11" id="KW-0677">Repeat</keyword>
<dbReference type="CDD" id="cd00054">
    <property type="entry name" value="EGF_CA"/>
    <property type="match status" value="5"/>
</dbReference>
<dbReference type="SUPFAM" id="SSF57196">
    <property type="entry name" value="EGF/Laminin"/>
    <property type="match status" value="3"/>
</dbReference>
<evidence type="ECO:0000256" key="13">
    <source>
        <dbReference type="ARBA" id="ARBA00022927"/>
    </source>
</evidence>
<dbReference type="InterPro" id="IPR009030">
    <property type="entry name" value="Growth_fac_rcpt_cys_sf"/>
</dbReference>
<dbReference type="FunFam" id="2.10.25.10:FF:000429">
    <property type="entry name" value="Cubilin"/>
    <property type="match status" value="1"/>
</dbReference>
<dbReference type="PANTHER" id="PTHR24251:SF37">
    <property type="entry name" value="CUB DOMAIN-CONTAINING PROTEIN"/>
    <property type="match status" value="1"/>
</dbReference>
<evidence type="ECO:0000256" key="4">
    <source>
        <dbReference type="ARBA" id="ARBA00022475"/>
    </source>
</evidence>
<dbReference type="InterPro" id="IPR018097">
    <property type="entry name" value="EGF_Ca-bd_CS"/>
</dbReference>
<dbReference type="PROSITE" id="PS00022">
    <property type="entry name" value="EGF_1"/>
    <property type="match status" value="4"/>
</dbReference>
<evidence type="ECO:0000256" key="18">
    <source>
        <dbReference type="ARBA" id="ARBA00023180"/>
    </source>
</evidence>
<evidence type="ECO:0000256" key="17">
    <source>
        <dbReference type="ARBA" id="ARBA00023166"/>
    </source>
</evidence>
<dbReference type="InterPro" id="IPR000742">
    <property type="entry name" value="EGF"/>
</dbReference>
<keyword evidence="21" id="KW-0170">Cobalt</keyword>
<keyword evidence="6" id="KW-0153">Cholesterol metabolism</keyword>
<dbReference type="FunFam" id="2.60.120.290:FF:000018">
    <property type="entry name" value="cubilin"/>
    <property type="match status" value="1"/>
</dbReference>
<keyword evidence="18" id="KW-0325">Glycoprotein</keyword>
<dbReference type="SMART" id="SM00181">
    <property type="entry name" value="EGF"/>
    <property type="match status" value="8"/>
</dbReference>
<keyword evidence="7" id="KW-0597">Phosphoprotein</keyword>
<evidence type="ECO:0000256" key="19">
    <source>
        <dbReference type="ARBA" id="ARBA00023221"/>
    </source>
</evidence>
<dbReference type="FunFam" id="2.10.25.10:FF:000143">
    <property type="entry name" value="Protein crumbs 1"/>
    <property type="match status" value="1"/>
</dbReference>
<evidence type="ECO:0000256" key="1">
    <source>
        <dbReference type="ARBA" id="ARBA00004177"/>
    </source>
</evidence>
<sequence length="3715" mass="414267">MKTSTVLAVLTFYFSYYVSGIRYDKLPRIRVENGHLKIAAPVGKNIEFELSEGSYIHINNIDVLPILSKAYNATKLTENYEYTLSSYNDRLEALESKGVDLPPIPSNYTSPNSALIISTLYGLNTKIIQINRKIRNITATLARDDCASNPCKNGGTCYDMYARYFCTCTPGWEGIDCSRDINECSRIQGTDLGCQNGGICRNTIGSYTCDCVNGFIGLHCTRKSVDCLTAGSELCGHGTCVAQSNEKGYKCLCDPGWTKDSNSEACTTDVNECNQNHPSCASGVSCINVPGSFYCGPCPTGFTGNGYHCTDINECDRNNGGCSMNPMAFCINTPGSRVCGPCPVGYSGDGVTCSYQGVCNVNNGGCHRLATCTDNLGTTQCVCPTGYVGNGVGPNGCVFSTSPSNPCSSNPCVNGACSLNVSQGSYQCSCFRHWRGKNCDVLSADACTPNPCRNDGECQNVNNRIRCKCKAGYSGRYCTTQLQACGGVFKSDNGSFKYPNGEFEAYNHRSSCVWSISLNDTKRVIKVNITKFDIEDSASCRKDWLEIHDGRNTAAPSLGRFCGNKKPLNGTFTSAQNNLYFWFRSDSRISGGGFEITWTSEKSNCFEFISRSPHGTIKSPGSPGNYPLNRDCYWTLSGGFTKRFMLYFASLNIGDNADCNSDYIKFYSSMYPLNEDTLFEKFCNSSSPAPFYSPGSRLSIHFHSDNKDTYPGFQLVYTEVEGVPGCGGTFTKPRGKIHSPHGESNGIIGGLSICEYKIHLQPGRRIKLNFQKFDLAGLTLGCSANYIEIFDGDGTSSGRYCGANIPSSYTSQHNDLTIMSSFEGGEQKGWAIEYVSVCSKTFTNETGSFNISASAIANEDCIYRIERPPGNIIMLVMKVNMPTAARRFYIRSLGMNNCHSRFVEVRDGDHENATLINRYCGRETAEITSTHNFLWIHVFYARFLIGSRGTNLVEFEYTSMDAGCGGILRDKMGNIKSPTHSDGSYLSNLNCKWTIIASPQEVIKLTWLTFYIEESNTCAYDNVQVFDNNTDLGTGVLMGKFCGFTLPPTLLSSSNIMTITFKTDITVNMDGFLATFVTLQEKDVCEGNYYTPSGVIKSPRYPEPYPNNRECTWTINVPPGQQITLNVTNFDIEFYAGCRYDWLEIRNGGTSSSPLIGKYCGKTIPKIITSHTNKIYLLFKSDLSRSGTGFRITWSSAATGCGGLMTSPTGSVISPHYPEPYSRSTECLWKVITSAGSRIQVVFSDINLENHQKCLADYVELLDGPMLNSKSLGKFCWETPNPIKTSSNELMVKFRSDVAFQGRGFQFHYITVCHNTVKGFGGVIESPNFPNDYPEDQDCLWEIVVANKNKINITFSHFDIERSSPIRNNTCAFDYVEIYYGVLENDYEEKITYNKYGRYCGKNSPGHFTLDSDHAQIKFVSDKLWIGAGFRFEWEIFGCGGILKRKSGIISSPNYPNPYEESTECEWMIEVDFGQSIQIEFQEVDVEKDTSCSFDAVSVYNGMDRSYNLIAKLCKQKQKTVITSTGNYMFILFESDQSYQGKGFIANYSTVPTTCGGRMTAAEGFIYSPNYPKNFNKNETCEWQIEIDDGHSIELIFEDVDLFESGNCSQNYVKIFDGPSAAFPVIKTACGSITPNGTFRSSYNLVFVEFRAHSYFAAKGFKLKYQKSCGSKIYSQSSGILEVKQDDFTDSMTTCSWIIKSVDYSKHVSLTISEISTLYYCDDSDGAIKIYNGEASDSPMISQFCGPRVPPTIVSDGSALTINITSIASFTATYTTLDSQCGGTLKSLAGFFSTPGYPRKYASDIECEWTITVAPGNHLTLTFITFELLDSPNCNTDYLEIRSHNSSGKLQGVFCGNKGPENITHVGSLWLLFKGSKPEKGDTEVTAKGFYIEYYLNTDNELNGTQGEIWSPLYPNTVSDNKRFTWRITVAPKKRILLTFKEFYLDAKDSLYEDEDDCYFVLMEIFDGVDSTAVPFGKYCGLVAPEPIKSSSNIIFIQVEYTSSRLGTKFRIHWEQVDAPSPTGLSVQTINTNCGNTTKGAKDIHILHNFTFTSPGFPGGYEHNLKCEWIFSTVPNNHLLIYFYKLDFAVMKNRYTGLYSSCEVNDRINIYEKNVLDTDWRKIRTLCKESDIQRPNNLIFATGLTKVEFISTRYLNGTGFKAKVTEVCGGWLTEPTGIISFDNQSARGLQCQWNITVKSTRTIELTFEQMDIKYDPNKGCNNYLMIRNGKFADSPLLGIGKYCGSTLPEKLRSTGNNLYIKYKGSLSNDGFKLKYQEVTADCGGRIELSKYNNFTEISSPNYPNVPTPHTECEWLITAPSGEVLRIDFEGRFHLTYRPDCDVEYVELRDGGTEYSRLINRYCKSAPNSQFSTDHMLYVKFFTDTDDPKTGFKAKISIDRCGGTIRGNAGELSYANTGTDHINCTWRIIGTIDHYLQINFTKLDTPTCVNDYVLLKNGKKVIEGQGAPNDTIGKYCGKSIPQPITSENNEVIVTFVSSSQSKFFLQFKASQTKCGGTLQGDSGVITSPGYPLMNYLNRYCVWKIEVEKGRRVTLKFNDIDLGSNVLRYETAIRVFDIMDVHRSDNTIITQPSGNNTVESSSNKMTIIFWSASGSPHRGFKATYTSNLPSICEGDFNKDNGVISTPLSRNYGYSCDWSHSLPNLHSTLAITITMNTNLTGHHICAYSPIYVEISTKKSTKKIGQLCSKTSKPVTYRSPFPETDLLATSSRYYTTNFTATYVTHDCGGMVSQQSGTISSPNYPHKPTKSYECAWVLTADEGQVINITKFTANLGNDCEKSFVAIHNGDLPTHPRIGKYCNQNKPEMIISQGRNLWIEYMHDASSSAEGFQLQYEAISTGCGGIFHDKSRNIQSPNFGSGEYPNNAECLWIIESEPGYHIQLVFVERFHLEQSNNCENDFIQIWHWMNDEWVSFGKKCGREIPAAIESSGEKMKILFRSNDKIGGRGFKAKWNWLCGGKFIASKQTRYIISPGYPSGYPNRLNCEYTLSTSSPSTEAINIKFIDFQLEQGTPECKFDNLTIQGNTGTTRTSQYSSIYCDDKMPPPLRLKGVVTIKFKTDMWLIKRGFKFEYRDDSCGGEITKETIIEKQVDVFPSGLGISGLRYYQPKLHCIWNITAPEKQVVILTIINLDLYLIGPMCYSDNLEVYNSLDLKKSNRLAILCGSIQELTEIRSETGKMAVVFDSMPNRVGGFKALVRFSHGPAEGCGGFVNLTTTKAIDSPKIANSDCGWTIVAARDFQIEVTVNNFNMKTTCEGNSTCDCMFLEVRDGASSLSEKIDKYCTTTKGVFRSRTSGNTAYVRVFNTGENNDITFTLVPKASACGESVLIATKEKKWLHSPNFPLSYPSLLKCSYVITGGGRYDKIALHFEAFNLTDEVSTTADNENRCPGDYLQIFENPNANTVNGLGSHVVYSGQTKHTSLLYTDPKGRHIFCGQRDKPFDYYSTGNITISLVSRSTLPKGQGFNLQYSIAGCNRNYTETNGRINNGNDNSSECTFWIIVPDNRTISIYFTSFYMYFTQNCSQSYLEVRDGSPNGTELAKICGYRLPDPLFSLSNKLYFKAVNKRYIVRYDILYTSSQNGRGCGGDIFNNKGKIYSPFYPSPFRNDSTCVWRIRVPVSLHVALKFTIFDIQGTCDQTNLKIQTVTDNVENTVELCNNYRTGAIYRSDSYINIIYKSSMHNGGSGWIATFRAVTKDVTDIS</sequence>
<evidence type="ECO:0000259" key="26">
    <source>
        <dbReference type="PROSITE" id="PS00022"/>
    </source>
</evidence>
<dbReference type="SMART" id="SM00042">
    <property type="entry name" value="CUB"/>
    <property type="match status" value="27"/>
</dbReference>
<dbReference type="InterPro" id="IPR000152">
    <property type="entry name" value="EGF-type_Asp/Asn_hydroxyl_site"/>
</dbReference>
<evidence type="ECO:0000256" key="22">
    <source>
        <dbReference type="ARBA" id="ARBA00023765"/>
    </source>
</evidence>
<dbReference type="OrthoDB" id="10009301at2759"/>
<evidence type="ECO:0000256" key="16">
    <source>
        <dbReference type="ARBA" id="ARBA00023157"/>
    </source>
</evidence>
<evidence type="ECO:0000256" key="9">
    <source>
        <dbReference type="ARBA" id="ARBA00022685"/>
    </source>
</evidence>
<keyword evidence="12" id="KW-0967">Endosome</keyword>
<dbReference type="Gene3D" id="2.60.120.290">
    <property type="entry name" value="Spermadhesin, CUB domain"/>
    <property type="match status" value="26"/>
</dbReference>
<keyword evidence="15" id="KW-0472">Membrane</keyword>
<dbReference type="Proteomes" id="UP001153712">
    <property type="component" value="Chromosome 10"/>
</dbReference>
<dbReference type="SMART" id="SM00179">
    <property type="entry name" value="EGF_CA"/>
    <property type="match status" value="8"/>
</dbReference>
<dbReference type="CDD" id="cd00041">
    <property type="entry name" value="CUB"/>
    <property type="match status" value="25"/>
</dbReference>
<comment type="function">
    <text evidence="24">Endocytic receptor which plays a role in lipoprotein, vitamin and iron metabolism by facilitating their uptake. Acts together with LRP2 to mediate endocytosis of high-density lipoproteins, GC, hemoglobin, ALB, TF and SCGB1A1. Acts together with AMN to mediate endocytosis of the CBLIF-cobalamin complex. Binds to ALB, MB, Kappa and lambda-light chains, TF, hemoglobin, GC, SCGB1A1, APOA1, high density lipoprotein, and the CBLIF-cobalamin complex. Ligand binding requires calcium. Serves as important transporter in several absorptive epithelia, including intestine, renal proximal tubules and embryonic yolk sac. May play an important role in the development of the peri-implantation embryo through internalization of APOA1 and cholesterol. Binds to LGALS3 at the maternal-fetal interface.</text>
</comment>
<dbReference type="FunFam" id="2.10.25.10:FF:000260">
    <property type="entry name" value="Notch receptor 4"/>
    <property type="match status" value="1"/>
</dbReference>
<evidence type="ECO:0000256" key="7">
    <source>
        <dbReference type="ARBA" id="ARBA00022553"/>
    </source>
</evidence>
<dbReference type="FunFam" id="2.60.120.290:FF:000060">
    <property type="entry name" value="Cubilin homolog"/>
    <property type="match status" value="2"/>
</dbReference>
<dbReference type="GO" id="GO:0008203">
    <property type="term" value="P:cholesterol metabolic process"/>
    <property type="evidence" value="ECO:0007669"/>
    <property type="project" value="UniProtKB-KW"/>
</dbReference>
<feature type="domain" description="EGF-like" evidence="26 27">
    <location>
        <begin position="467"/>
        <end position="478"/>
    </location>
</feature>
<comment type="subunit">
    <text evidence="25">Interacts with AMN. Component of the cubam complex composed of one CUBN trimer and one AMN chain. The cubam complex can dimerize. Interacts with LRP2 in a dual-receptor complex in a calcium-dependent manner. Found in a complex with PID1/PCLI1, LRP1 and CUBNI. Interacts with LRP1 and PID1/PCLI1.</text>
</comment>
<protein>
    <recommendedName>
        <fullName evidence="23">Cubilin</fullName>
    </recommendedName>
</protein>
<dbReference type="SUPFAM" id="SSF57184">
    <property type="entry name" value="Growth factor receptor domain"/>
    <property type="match status" value="1"/>
</dbReference>
<keyword evidence="8" id="KW-0846">Cobalamin</keyword>
<keyword evidence="5" id="KW-0245">EGF-like domain</keyword>
<evidence type="ECO:0000313" key="29">
    <source>
        <dbReference type="Proteomes" id="UP001153712"/>
    </source>
</evidence>
<name>A0A9N9XKI5_PHYSR</name>